<sequence length="164" mass="18423">MRKKKANERDMKSRDNRVPDLIKKMSEGVQMVKLGLYLRFINSLKDICEIERAKRLAAAMVNELFSEPPQGAKGKIFLESNRALIEQLISVVPGNKEVCEAVTQAVRVKGIIADFVDGDTREALLDPLEKLRRLGILIPGGKAPEPDSFLSMAREFLGQEEKEK</sequence>
<accession>X1QPR8</accession>
<dbReference type="EMBL" id="BARV01038049">
    <property type="protein sequence ID" value="GAI56791.1"/>
    <property type="molecule type" value="Genomic_DNA"/>
</dbReference>
<protein>
    <submittedName>
        <fullName evidence="1">Uncharacterized protein</fullName>
    </submittedName>
</protein>
<name>X1QPR8_9ZZZZ</name>
<proteinExistence type="predicted"/>
<evidence type="ECO:0000313" key="1">
    <source>
        <dbReference type="EMBL" id="GAI56791.1"/>
    </source>
</evidence>
<organism evidence="1">
    <name type="scientific">marine sediment metagenome</name>
    <dbReference type="NCBI Taxonomy" id="412755"/>
    <lineage>
        <taxon>unclassified sequences</taxon>
        <taxon>metagenomes</taxon>
        <taxon>ecological metagenomes</taxon>
    </lineage>
</organism>
<gene>
    <name evidence="1" type="ORF">S06H3_58719</name>
</gene>
<comment type="caution">
    <text evidence="1">The sequence shown here is derived from an EMBL/GenBank/DDBJ whole genome shotgun (WGS) entry which is preliminary data.</text>
</comment>
<reference evidence="1" key="1">
    <citation type="journal article" date="2014" name="Front. Microbiol.">
        <title>High frequency of phylogenetically diverse reductive dehalogenase-homologous genes in deep subseafloor sedimentary metagenomes.</title>
        <authorList>
            <person name="Kawai M."/>
            <person name="Futagami T."/>
            <person name="Toyoda A."/>
            <person name="Takaki Y."/>
            <person name="Nishi S."/>
            <person name="Hori S."/>
            <person name="Arai W."/>
            <person name="Tsubouchi T."/>
            <person name="Morono Y."/>
            <person name="Uchiyama I."/>
            <person name="Ito T."/>
            <person name="Fujiyama A."/>
            <person name="Inagaki F."/>
            <person name="Takami H."/>
        </authorList>
    </citation>
    <scope>NUCLEOTIDE SEQUENCE</scope>
    <source>
        <strain evidence="1">Expedition CK06-06</strain>
    </source>
</reference>
<dbReference type="AlphaFoldDB" id="X1QPR8"/>